<accession>A0A0N4Z6B0</accession>
<reference evidence="3" key="1">
    <citation type="submission" date="2017-02" db="UniProtKB">
        <authorList>
            <consortium name="WormBaseParasite"/>
        </authorList>
    </citation>
    <scope>IDENTIFICATION</scope>
</reference>
<organism evidence="2 3">
    <name type="scientific">Parastrongyloides trichosuri</name>
    <name type="common">Possum-specific nematode worm</name>
    <dbReference type="NCBI Taxonomy" id="131310"/>
    <lineage>
        <taxon>Eukaryota</taxon>
        <taxon>Metazoa</taxon>
        <taxon>Ecdysozoa</taxon>
        <taxon>Nematoda</taxon>
        <taxon>Chromadorea</taxon>
        <taxon>Rhabditida</taxon>
        <taxon>Tylenchina</taxon>
        <taxon>Panagrolaimomorpha</taxon>
        <taxon>Strongyloidoidea</taxon>
        <taxon>Strongyloididae</taxon>
        <taxon>Parastrongyloides</taxon>
    </lineage>
</organism>
<feature type="signal peptide" evidence="1">
    <location>
        <begin position="1"/>
        <end position="22"/>
    </location>
</feature>
<keyword evidence="1" id="KW-0732">Signal</keyword>
<evidence type="ECO:0000313" key="2">
    <source>
        <dbReference type="Proteomes" id="UP000038045"/>
    </source>
</evidence>
<dbReference type="AlphaFoldDB" id="A0A0N4Z6B0"/>
<sequence length="89" mass="9522">MKFSTILATLTTFAAFVHVSSALLGSCHEGGCMGSFALTIFAFSVDISLASIGDCNTDECVRKCQKNGFKTGVCIDRLPVFNVECECKN</sequence>
<evidence type="ECO:0000256" key="1">
    <source>
        <dbReference type="SAM" id="SignalP"/>
    </source>
</evidence>
<dbReference type="WBParaSite" id="PTRK_0000269275.1">
    <property type="protein sequence ID" value="PTRK_0000269275.1"/>
    <property type="gene ID" value="PTRK_0000269275"/>
</dbReference>
<keyword evidence="2" id="KW-1185">Reference proteome</keyword>
<proteinExistence type="predicted"/>
<evidence type="ECO:0000313" key="3">
    <source>
        <dbReference type="WBParaSite" id="PTRK_0000269275.1"/>
    </source>
</evidence>
<protein>
    <submittedName>
        <fullName evidence="3">Defensin-like protein</fullName>
    </submittedName>
</protein>
<dbReference type="Proteomes" id="UP000038045">
    <property type="component" value="Unplaced"/>
</dbReference>
<name>A0A0N4Z6B0_PARTI</name>
<dbReference type="PROSITE" id="PS51257">
    <property type="entry name" value="PROKAR_LIPOPROTEIN"/>
    <property type="match status" value="1"/>
</dbReference>
<feature type="chain" id="PRO_5005891177" evidence="1">
    <location>
        <begin position="23"/>
        <end position="89"/>
    </location>
</feature>